<organism evidence="2 3">
    <name type="scientific">Dufourea novaeangliae</name>
    <name type="common">Sweat bee</name>
    <dbReference type="NCBI Taxonomy" id="178035"/>
    <lineage>
        <taxon>Eukaryota</taxon>
        <taxon>Metazoa</taxon>
        <taxon>Ecdysozoa</taxon>
        <taxon>Arthropoda</taxon>
        <taxon>Hexapoda</taxon>
        <taxon>Insecta</taxon>
        <taxon>Pterygota</taxon>
        <taxon>Neoptera</taxon>
        <taxon>Endopterygota</taxon>
        <taxon>Hymenoptera</taxon>
        <taxon>Apocrita</taxon>
        <taxon>Aculeata</taxon>
        <taxon>Apoidea</taxon>
        <taxon>Anthophila</taxon>
        <taxon>Halictidae</taxon>
        <taxon>Rophitinae</taxon>
        <taxon>Dufourea</taxon>
    </lineage>
</organism>
<feature type="region of interest" description="Disordered" evidence="1">
    <location>
        <begin position="200"/>
        <end position="243"/>
    </location>
</feature>
<reference evidence="2 3" key="1">
    <citation type="submission" date="2015-07" db="EMBL/GenBank/DDBJ databases">
        <title>The genome of Dufourea novaeangliae.</title>
        <authorList>
            <person name="Pan H."/>
            <person name="Kapheim K."/>
        </authorList>
    </citation>
    <scope>NUCLEOTIDE SEQUENCE [LARGE SCALE GENOMIC DNA]</scope>
    <source>
        <strain evidence="2">0120121106</strain>
        <tissue evidence="2">Whole body</tissue>
    </source>
</reference>
<dbReference type="AlphaFoldDB" id="A0A154PMB1"/>
<proteinExistence type="predicted"/>
<evidence type="ECO:0000256" key="1">
    <source>
        <dbReference type="SAM" id="MobiDB-lite"/>
    </source>
</evidence>
<dbReference type="STRING" id="178035.A0A154PMB1"/>
<keyword evidence="3" id="KW-1185">Reference proteome</keyword>
<dbReference type="Proteomes" id="UP000076502">
    <property type="component" value="Unassembled WGS sequence"/>
</dbReference>
<sequence length="409" mass="47002">MAEKSSPGERNSVQSWAEGSVWSMVCAMELGLISEPCLTSVSFATLRSDEPLTMQTNIAIPKEFPPITSSHEVAKRSTRKPSLRLRICSQPLKKPTGKLASVGRRGATVKSTTEKRNVYGDWRVRELDRARNSTVEDFWKSCKRKPGRPRKQTDRDSQDHFDKDLFGDKPPSVDLARRRTKRKAPRKIIDNVLSKEVLPKRHDSFDSSQRKEETTYGDATVDYQWDDDNFYQSPPPNYLQEDTSSIDVLDDPQDSTIQENNEQLLSTSIEELPNDILLFEEPTMEPMDVSPSSPPSPQGSFFGFDERTWLDDIDTQPLAERIPNRSKCSTEDDENYSTVDTRSRMFRNEDEYHDIRRVTRGSTKITKENFVGKLVWGCCSGWWPGKGPGRRFRLSLTLLRRWFKYGDIQ</sequence>
<name>A0A154PMB1_DUFNO</name>
<evidence type="ECO:0000313" key="3">
    <source>
        <dbReference type="Proteomes" id="UP000076502"/>
    </source>
</evidence>
<feature type="region of interest" description="Disordered" evidence="1">
    <location>
        <begin position="142"/>
        <end position="188"/>
    </location>
</feature>
<dbReference type="OrthoDB" id="641149at2759"/>
<gene>
    <name evidence="2" type="ORF">WN55_03357</name>
</gene>
<dbReference type="EMBL" id="KQ434954">
    <property type="protein sequence ID" value="KZC12604.1"/>
    <property type="molecule type" value="Genomic_DNA"/>
</dbReference>
<feature type="compositionally biased region" description="Basic and acidic residues" evidence="1">
    <location>
        <begin position="151"/>
        <end position="167"/>
    </location>
</feature>
<feature type="compositionally biased region" description="Basic and acidic residues" evidence="1">
    <location>
        <begin position="200"/>
        <end position="214"/>
    </location>
</feature>
<protein>
    <submittedName>
        <fullName evidence="2">Uncharacterized protein</fullName>
    </submittedName>
</protein>
<evidence type="ECO:0000313" key="2">
    <source>
        <dbReference type="EMBL" id="KZC12604.1"/>
    </source>
</evidence>
<accession>A0A154PMB1</accession>